<feature type="domain" description="Integrin alpha third immunoglobulin-like" evidence="17">
    <location>
        <begin position="822"/>
        <end position="905"/>
    </location>
</feature>
<dbReference type="GO" id="GO:0009897">
    <property type="term" value="C:external side of plasma membrane"/>
    <property type="evidence" value="ECO:0007669"/>
    <property type="project" value="TreeGrafter"/>
</dbReference>
<reference evidence="18 19" key="1">
    <citation type="submission" date="2019-07" db="EMBL/GenBank/DDBJ databases">
        <title>Draft genome assembly of a fouling barnacle, Amphibalanus amphitrite (Darwin, 1854): The first reference genome for Thecostraca.</title>
        <authorList>
            <person name="Kim W."/>
        </authorList>
    </citation>
    <scope>NUCLEOTIDE SEQUENCE [LARGE SCALE GENOMIC DNA]</scope>
    <source>
        <strain evidence="18">SNU_AA5</strain>
        <tissue evidence="18">Soma without cirri and trophi</tissue>
    </source>
</reference>
<dbReference type="Gene3D" id="2.60.40.1460">
    <property type="entry name" value="Integrin domains. Chain A, domain 2"/>
    <property type="match status" value="1"/>
</dbReference>
<dbReference type="PRINTS" id="PR01185">
    <property type="entry name" value="INTEGRINA"/>
</dbReference>
<keyword evidence="19" id="KW-1185">Reference proteome</keyword>
<dbReference type="EMBL" id="VIIS01000274">
    <property type="protein sequence ID" value="KAF0310995.1"/>
    <property type="molecule type" value="Genomic_DNA"/>
</dbReference>
<dbReference type="GO" id="GO:0007229">
    <property type="term" value="P:integrin-mediated signaling pathway"/>
    <property type="evidence" value="ECO:0007669"/>
    <property type="project" value="UniProtKB-KW"/>
</dbReference>
<comment type="similarity">
    <text evidence="2 13">Belongs to the integrin alpha chain family.</text>
</comment>
<keyword evidence="4 13" id="KW-0732">Signal</keyword>
<dbReference type="AlphaFoldDB" id="A0A6A4WVV5"/>
<evidence type="ECO:0000313" key="19">
    <source>
        <dbReference type="Proteomes" id="UP000440578"/>
    </source>
</evidence>
<keyword evidence="5" id="KW-0677">Repeat</keyword>
<feature type="repeat" description="FG-GAP" evidence="12">
    <location>
        <begin position="336"/>
        <end position="394"/>
    </location>
</feature>
<dbReference type="InterPro" id="IPR048286">
    <property type="entry name" value="Integrin_alpha_Ig-like_3"/>
</dbReference>
<evidence type="ECO:0000256" key="6">
    <source>
        <dbReference type="ARBA" id="ARBA00022889"/>
    </source>
</evidence>
<keyword evidence="3 13" id="KW-0812">Transmembrane</keyword>
<feature type="transmembrane region" description="Helical" evidence="13">
    <location>
        <begin position="916"/>
        <end position="938"/>
    </location>
</feature>
<keyword evidence="8 13" id="KW-0401">Integrin</keyword>
<name>A0A6A4WVV5_AMPAM</name>
<evidence type="ECO:0000256" key="14">
    <source>
        <dbReference type="SAM" id="MobiDB-lite"/>
    </source>
</evidence>
<feature type="region of interest" description="Disordered" evidence="14">
    <location>
        <begin position="949"/>
        <end position="999"/>
    </location>
</feature>
<keyword evidence="7 13" id="KW-1133">Transmembrane helix</keyword>
<dbReference type="PROSITE" id="PS00242">
    <property type="entry name" value="INTEGRIN_ALPHA"/>
    <property type="match status" value="1"/>
</dbReference>
<evidence type="ECO:0000256" key="1">
    <source>
        <dbReference type="ARBA" id="ARBA00004479"/>
    </source>
</evidence>
<keyword evidence="6 13" id="KW-0130">Cell adhesion</keyword>
<evidence type="ECO:0000313" key="18">
    <source>
        <dbReference type="EMBL" id="KAF0310995.1"/>
    </source>
</evidence>
<evidence type="ECO:0000256" key="5">
    <source>
        <dbReference type="ARBA" id="ARBA00022737"/>
    </source>
</evidence>
<dbReference type="SUPFAM" id="SSF69179">
    <property type="entry name" value="Integrin domains"/>
    <property type="match status" value="3"/>
</dbReference>
<keyword evidence="9 13" id="KW-0472">Membrane</keyword>
<dbReference type="InterPro" id="IPR000413">
    <property type="entry name" value="Integrin_alpha"/>
</dbReference>
<dbReference type="Gene3D" id="2.60.40.1510">
    <property type="entry name" value="ntegrin, alpha v. Chain A, domain 3"/>
    <property type="match status" value="1"/>
</dbReference>
<dbReference type="InterPro" id="IPR013517">
    <property type="entry name" value="FG-GAP"/>
</dbReference>
<evidence type="ECO:0000259" key="17">
    <source>
        <dbReference type="Pfam" id="PF20806"/>
    </source>
</evidence>
<dbReference type="InterPro" id="IPR032695">
    <property type="entry name" value="Integrin_dom_sf"/>
</dbReference>
<feature type="domain" description="Integrin alpha third immunoglobulin-like" evidence="17">
    <location>
        <begin position="756"/>
        <end position="812"/>
    </location>
</feature>
<evidence type="ECO:0000256" key="7">
    <source>
        <dbReference type="ARBA" id="ARBA00022989"/>
    </source>
</evidence>
<proteinExistence type="inferred from homology"/>
<dbReference type="Gene3D" id="2.130.10.130">
    <property type="entry name" value="Integrin alpha, N-terminal"/>
    <property type="match status" value="1"/>
</dbReference>
<evidence type="ECO:0000259" key="15">
    <source>
        <dbReference type="Pfam" id="PF08441"/>
    </source>
</evidence>
<dbReference type="GO" id="GO:0007157">
    <property type="term" value="P:heterophilic cell-cell adhesion via plasma membrane cell adhesion molecules"/>
    <property type="evidence" value="ECO:0007669"/>
    <property type="project" value="UniProtKB-ARBA"/>
</dbReference>
<dbReference type="InterPro" id="IPR018184">
    <property type="entry name" value="Integrin_alpha_C_CS"/>
</dbReference>
<dbReference type="InterPro" id="IPR013649">
    <property type="entry name" value="Integrin_alpha_Ig-like_1"/>
</dbReference>
<feature type="repeat" description="FG-GAP" evidence="12">
    <location>
        <begin position="270"/>
        <end position="335"/>
    </location>
</feature>
<accession>A0A6A4WVV5</accession>
<dbReference type="InterPro" id="IPR048285">
    <property type="entry name" value="Integrin_alpha_Ig-like_2"/>
</dbReference>
<dbReference type="SMART" id="SM00191">
    <property type="entry name" value="Int_alpha"/>
    <property type="match status" value="5"/>
</dbReference>
<evidence type="ECO:0000256" key="8">
    <source>
        <dbReference type="ARBA" id="ARBA00023037"/>
    </source>
</evidence>
<evidence type="ECO:0000256" key="9">
    <source>
        <dbReference type="ARBA" id="ARBA00023136"/>
    </source>
</evidence>
<feature type="domain" description="Integrin alpha first immunoglubulin-like" evidence="15">
    <location>
        <begin position="445"/>
        <end position="602"/>
    </location>
</feature>
<dbReference type="PANTHER" id="PTHR23220">
    <property type="entry name" value="INTEGRIN ALPHA"/>
    <property type="match status" value="1"/>
</dbReference>
<dbReference type="PROSITE" id="PS51470">
    <property type="entry name" value="FG_GAP"/>
    <property type="match status" value="6"/>
</dbReference>
<dbReference type="Gene3D" id="1.20.5.930">
    <property type="entry name" value="Bicelle-embedded integrin alpha(iib) transmembrane segment"/>
    <property type="match status" value="1"/>
</dbReference>
<evidence type="ECO:0000256" key="3">
    <source>
        <dbReference type="ARBA" id="ARBA00022692"/>
    </source>
</evidence>
<evidence type="ECO:0000256" key="2">
    <source>
        <dbReference type="ARBA" id="ARBA00008054"/>
    </source>
</evidence>
<evidence type="ECO:0000256" key="13">
    <source>
        <dbReference type="RuleBase" id="RU003762"/>
    </source>
</evidence>
<dbReference type="PANTHER" id="PTHR23220:SF133">
    <property type="entry name" value="INTEGRIN ALPHA-PS2"/>
    <property type="match status" value="1"/>
</dbReference>
<dbReference type="GO" id="GO:0008305">
    <property type="term" value="C:integrin complex"/>
    <property type="evidence" value="ECO:0007669"/>
    <property type="project" value="InterPro"/>
</dbReference>
<organism evidence="18 19">
    <name type="scientific">Amphibalanus amphitrite</name>
    <name type="common">Striped barnacle</name>
    <name type="synonym">Balanus amphitrite</name>
    <dbReference type="NCBI Taxonomy" id="1232801"/>
    <lineage>
        <taxon>Eukaryota</taxon>
        <taxon>Metazoa</taxon>
        <taxon>Ecdysozoa</taxon>
        <taxon>Arthropoda</taxon>
        <taxon>Crustacea</taxon>
        <taxon>Multicrustacea</taxon>
        <taxon>Cirripedia</taxon>
        <taxon>Thoracica</taxon>
        <taxon>Thoracicalcarea</taxon>
        <taxon>Balanomorpha</taxon>
        <taxon>Balanoidea</taxon>
        <taxon>Balanidae</taxon>
        <taxon>Amphibalaninae</taxon>
        <taxon>Amphibalanus</taxon>
    </lineage>
</organism>
<feature type="compositionally biased region" description="Polar residues" evidence="14">
    <location>
        <begin position="980"/>
        <end position="991"/>
    </location>
</feature>
<comment type="caution">
    <text evidence="18">The sequence shown here is derived from an EMBL/GenBank/DDBJ whole genome shotgun (WGS) entry which is preliminary data.</text>
</comment>
<evidence type="ECO:0000256" key="4">
    <source>
        <dbReference type="ARBA" id="ARBA00022729"/>
    </source>
</evidence>
<dbReference type="OrthoDB" id="6349939at2759"/>
<dbReference type="Proteomes" id="UP000440578">
    <property type="component" value="Unassembled WGS sequence"/>
</dbReference>
<keyword evidence="11" id="KW-0325">Glycoprotein</keyword>
<sequence length="999" mass="109457">MSAMPVTTLAPVLTLLLLGPVPVTESYNVDVQNKVVYRGPDDAMFGFSVSGYTDQYGSWVLVGAPRAQTEQPGVVRGGAVYRCEAEIFGRALSSYTNCLQIPFDINGNNVAAGRAIDEKSEQWFGASVTSTPGRDNTGVVVACAPRYVWFSSNQRRREPVGTCYVAKNGFTDIQEYAPCRTADWGYHRQGSCQSGYGTAISKVSCSASTCTRVRISPGPGEGPTSQDDSYLGYSVAVGEFNGDDQQDVVTGMPRGANLTGKVVLYDNNLQNLFNLTGEQIGSYFGYSVCVADLNGDKLDDIIIGAPFYTDYSNTEGKYETGRVVIAYQSSQHLFKRFDFLDGTKSKSRFGLALTSLGDIDWDGYQDIAVGAPHDGMSDEGAVYIFHGTKSGINKKRTQVIKASELEPNLKSFGFSIHGGLDMDGNQYPDLVIGAHDSNAAVYLRSRPVVHVESTVVYLSGSNKLLDLSPENLNCPLEDNRRVACVPLRFCLTYDGVGVDKRAEFEVQFRLDARRPKSPRMFFVDRVNQARMNVTTRAIYGEQWCYETTVFVEGTVRDKLTPLVTEVHYSLVTRGPGKGPSPLTPVLNLDTPPVTSDTLSIRKNCGGDGVCVPDLQITARPNHAMYLLGSHERLTLDVNVFNAHEDAFESLFYLDLPSGVDYVVTEKAEDSTNLPLLCTTKNLEHEVLVCDMGNPLPANSMVHFLVHLMPQSTSEEGQQHYQFTLSVNSTNAEDTTTVGDNELSISLPIRIHTELVVSGISLPETVHYNEGEYQCDEKTHERHIGPAVYHVYELSNDGPSDIVAAEAYIIWPTYTYPDDFQAALGCGPTVCTQIFCEIGPLADKQNVIIRVRTRVWVDTIKDEMKDREAREFTVSSKMVARVTALPYKVDPSYMNHTVHAVTTRVETDDDRSAPVPWWVIVLASCGGVLILLILVLILYKLGFFKRRRRPGTAAPATNGGGKHKNGGGNGYSPAAHRSPAGSATNGSSTYYGFQNGDEAL</sequence>
<gene>
    <name evidence="18" type="primary">if_1</name>
    <name evidence="18" type="ORF">FJT64_018149</name>
</gene>
<feature type="repeat" description="FG-GAP" evidence="12">
    <location>
        <begin position="28"/>
        <end position="92"/>
    </location>
</feature>
<dbReference type="SUPFAM" id="SSF69318">
    <property type="entry name" value="Integrin alpha N-terminal domain"/>
    <property type="match status" value="1"/>
</dbReference>
<keyword evidence="10 13" id="KW-0675">Receptor</keyword>
<protein>
    <submittedName>
        <fullName evidence="18">Integrin alpha-PS2</fullName>
    </submittedName>
</protein>
<dbReference type="GO" id="GO:0005178">
    <property type="term" value="F:integrin binding"/>
    <property type="evidence" value="ECO:0007669"/>
    <property type="project" value="TreeGrafter"/>
</dbReference>
<dbReference type="Pfam" id="PF01839">
    <property type="entry name" value="FG-GAP"/>
    <property type="match status" value="3"/>
</dbReference>
<evidence type="ECO:0000259" key="16">
    <source>
        <dbReference type="Pfam" id="PF20805"/>
    </source>
</evidence>
<evidence type="ECO:0000256" key="12">
    <source>
        <dbReference type="PROSITE-ProRule" id="PRU00803"/>
    </source>
</evidence>
<feature type="chain" id="PRO_5025712758" evidence="13">
    <location>
        <begin position="27"/>
        <end position="999"/>
    </location>
</feature>
<dbReference type="GO" id="GO:0033627">
    <property type="term" value="P:cell adhesion mediated by integrin"/>
    <property type="evidence" value="ECO:0007669"/>
    <property type="project" value="TreeGrafter"/>
</dbReference>
<dbReference type="InterPro" id="IPR013519">
    <property type="entry name" value="Int_alpha_beta-p"/>
</dbReference>
<dbReference type="GO" id="GO:0048513">
    <property type="term" value="P:animal organ development"/>
    <property type="evidence" value="ECO:0007669"/>
    <property type="project" value="UniProtKB-ARBA"/>
</dbReference>
<feature type="repeat" description="FG-GAP" evidence="12">
    <location>
        <begin position="218"/>
        <end position="269"/>
    </location>
</feature>
<dbReference type="InterPro" id="IPR028994">
    <property type="entry name" value="Integrin_alpha_N"/>
</dbReference>
<dbReference type="Pfam" id="PF20805">
    <property type="entry name" value="Integrin_A_Ig_2"/>
    <property type="match status" value="1"/>
</dbReference>
<feature type="repeat" description="FG-GAP" evidence="12">
    <location>
        <begin position="398"/>
        <end position="460"/>
    </location>
</feature>
<dbReference type="Pfam" id="PF08441">
    <property type="entry name" value="Integrin_A_Ig_1"/>
    <property type="match status" value="1"/>
</dbReference>
<evidence type="ECO:0000256" key="11">
    <source>
        <dbReference type="ARBA" id="ARBA00023180"/>
    </source>
</evidence>
<feature type="signal peptide" evidence="13">
    <location>
        <begin position="1"/>
        <end position="26"/>
    </location>
</feature>
<feature type="domain" description="Integrin alpha second immunoglobulin-like" evidence="16">
    <location>
        <begin position="604"/>
        <end position="746"/>
    </location>
</feature>
<dbReference type="Pfam" id="PF20806">
    <property type="entry name" value="Integrin_A_Ig_3"/>
    <property type="match status" value="2"/>
</dbReference>
<dbReference type="GO" id="GO:0007160">
    <property type="term" value="P:cell-matrix adhesion"/>
    <property type="evidence" value="ECO:0007669"/>
    <property type="project" value="TreeGrafter"/>
</dbReference>
<feature type="repeat" description="FG-GAP" evidence="12">
    <location>
        <begin position="109"/>
        <end position="172"/>
    </location>
</feature>
<dbReference type="Gene3D" id="2.60.40.1530">
    <property type="entry name" value="ntegrin, alpha v. Chain A, domain 4"/>
    <property type="match status" value="2"/>
</dbReference>
<comment type="subcellular location">
    <subcellularLocation>
        <location evidence="1 13">Membrane</location>
        <topology evidence="1 13">Single-pass type I membrane protein</topology>
    </subcellularLocation>
</comment>
<evidence type="ECO:0000256" key="10">
    <source>
        <dbReference type="ARBA" id="ARBA00023170"/>
    </source>
</evidence>